<gene>
    <name evidence="1" type="ORF">OG563_47465</name>
</gene>
<dbReference type="EMBL" id="CP109441">
    <property type="protein sequence ID" value="WUV46590.1"/>
    <property type="molecule type" value="Genomic_DNA"/>
</dbReference>
<proteinExistence type="predicted"/>
<organism evidence="1 2">
    <name type="scientific">Nocardia vinacea</name>
    <dbReference type="NCBI Taxonomy" id="96468"/>
    <lineage>
        <taxon>Bacteria</taxon>
        <taxon>Bacillati</taxon>
        <taxon>Actinomycetota</taxon>
        <taxon>Actinomycetes</taxon>
        <taxon>Mycobacteriales</taxon>
        <taxon>Nocardiaceae</taxon>
        <taxon>Nocardia</taxon>
    </lineage>
</organism>
<evidence type="ECO:0000313" key="1">
    <source>
        <dbReference type="EMBL" id="WUV46590.1"/>
    </source>
</evidence>
<evidence type="ECO:0000313" key="2">
    <source>
        <dbReference type="Proteomes" id="UP001432062"/>
    </source>
</evidence>
<reference evidence="1" key="1">
    <citation type="submission" date="2022-10" db="EMBL/GenBank/DDBJ databases">
        <title>The complete genomes of actinobacterial strains from the NBC collection.</title>
        <authorList>
            <person name="Joergensen T.S."/>
            <person name="Alvarez Arevalo M."/>
            <person name="Sterndorff E.B."/>
            <person name="Faurdal D."/>
            <person name="Vuksanovic O."/>
            <person name="Mourched A.-S."/>
            <person name="Charusanti P."/>
            <person name="Shaw S."/>
            <person name="Blin K."/>
            <person name="Weber T."/>
        </authorList>
    </citation>
    <scope>NUCLEOTIDE SEQUENCE</scope>
    <source>
        <strain evidence="1">NBC_01482</strain>
    </source>
</reference>
<dbReference type="Proteomes" id="UP001432062">
    <property type="component" value="Chromosome"/>
</dbReference>
<accession>A0ABZ1YTH4</accession>
<keyword evidence="2" id="KW-1185">Reference proteome</keyword>
<sequence>MRLAARSRTLRSARRASRWAEFTAWLDERTATTVRENFVMAHTRSMALADRVAEVFADQGSKIGLLAFCIDNADTVLQPVTTLDSLENGKRATPPA</sequence>
<name>A0ABZ1YTH4_9NOCA</name>
<dbReference type="RefSeq" id="WP_329410444.1">
    <property type="nucleotide sequence ID" value="NZ_CP109441.1"/>
</dbReference>
<protein>
    <submittedName>
        <fullName evidence="1">Uncharacterized protein</fullName>
    </submittedName>
</protein>